<reference evidence="4 5" key="1">
    <citation type="submission" date="2019-02" db="EMBL/GenBank/DDBJ databases">
        <title>Draft genome sequence of Amycolatopsis sp. 8-3EHSu isolated from roots of Suaeda maritima.</title>
        <authorList>
            <person name="Duangmal K."/>
            <person name="Chantavorakit T."/>
        </authorList>
    </citation>
    <scope>NUCLEOTIDE SEQUENCE [LARGE SCALE GENOMIC DNA]</scope>
    <source>
        <strain evidence="4 5">8-3EHSu</strain>
    </source>
</reference>
<dbReference type="Proteomes" id="UP000292003">
    <property type="component" value="Unassembled WGS sequence"/>
</dbReference>
<name>A0A4Q7JCQ0_9PSEU</name>
<gene>
    <name evidence="4" type="ORF">EWH70_04150</name>
</gene>
<feature type="chain" id="PRO_5038905698" description="Septum formation-related domain-containing protein" evidence="2">
    <location>
        <begin position="19"/>
        <end position="286"/>
    </location>
</feature>
<feature type="signal peptide" evidence="2">
    <location>
        <begin position="1"/>
        <end position="18"/>
    </location>
</feature>
<feature type="region of interest" description="Disordered" evidence="1">
    <location>
        <begin position="26"/>
        <end position="57"/>
    </location>
</feature>
<dbReference type="OrthoDB" id="3381205at2"/>
<dbReference type="Pfam" id="PF13845">
    <property type="entry name" value="Septum_form"/>
    <property type="match status" value="1"/>
</dbReference>
<keyword evidence="2" id="KW-0732">Signal</keyword>
<evidence type="ECO:0000259" key="3">
    <source>
        <dbReference type="Pfam" id="PF13845"/>
    </source>
</evidence>
<sequence length="286" mass="30108">MRLSHVVMAALVVTTLAACTTQVSGRAVAGAPPPPPPSPSAPATPTSGRPGLPEAGQCVAGDSLTPIDCTKPHTVEVTKGGTFPMELPATRPPQLDIFKAALPDCRAEAARYLGSDAYDATTLAAWMLWASEQDWQAGNRWYRCGIAQLTPDNKAMMRAGTVRGALAGDGFYAFQACSSVKPQEAAVARVDCAGPHVAEGLAVVPMGKPTDPIPSPEQFNAAARPKCTQALVNYLGTSTRSDVLAAWRWPSQQEWAQGYTNVTCFAQVDAPVTRQLKGIGNAPLPR</sequence>
<evidence type="ECO:0000256" key="1">
    <source>
        <dbReference type="SAM" id="MobiDB-lite"/>
    </source>
</evidence>
<evidence type="ECO:0000313" key="4">
    <source>
        <dbReference type="EMBL" id="RZQ65097.1"/>
    </source>
</evidence>
<evidence type="ECO:0000313" key="5">
    <source>
        <dbReference type="Proteomes" id="UP000292003"/>
    </source>
</evidence>
<protein>
    <recommendedName>
        <fullName evidence="3">Septum formation-related domain-containing protein</fullName>
    </recommendedName>
</protein>
<organism evidence="4 5">
    <name type="scientific">Amycolatopsis suaedae</name>
    <dbReference type="NCBI Taxonomy" id="2510978"/>
    <lineage>
        <taxon>Bacteria</taxon>
        <taxon>Bacillati</taxon>
        <taxon>Actinomycetota</taxon>
        <taxon>Actinomycetes</taxon>
        <taxon>Pseudonocardiales</taxon>
        <taxon>Pseudonocardiaceae</taxon>
        <taxon>Amycolatopsis</taxon>
    </lineage>
</organism>
<evidence type="ECO:0000256" key="2">
    <source>
        <dbReference type="SAM" id="SignalP"/>
    </source>
</evidence>
<comment type="caution">
    <text evidence="4">The sequence shown here is derived from an EMBL/GenBank/DDBJ whole genome shotgun (WGS) entry which is preliminary data.</text>
</comment>
<dbReference type="InterPro" id="IPR026004">
    <property type="entry name" value="Septum_form"/>
</dbReference>
<keyword evidence="5" id="KW-1185">Reference proteome</keyword>
<proteinExistence type="predicted"/>
<dbReference type="AlphaFoldDB" id="A0A4Q7JCQ0"/>
<accession>A0A4Q7JCQ0</accession>
<feature type="compositionally biased region" description="Pro residues" evidence="1">
    <location>
        <begin position="31"/>
        <end position="42"/>
    </location>
</feature>
<feature type="domain" description="Septum formation-related" evidence="3">
    <location>
        <begin position="56"/>
        <end position="264"/>
    </location>
</feature>
<dbReference type="RefSeq" id="WP_130473884.1">
    <property type="nucleotide sequence ID" value="NZ_SFCC01000002.1"/>
</dbReference>
<dbReference type="EMBL" id="SFCC01000002">
    <property type="protein sequence ID" value="RZQ65097.1"/>
    <property type="molecule type" value="Genomic_DNA"/>
</dbReference>
<dbReference type="PROSITE" id="PS51257">
    <property type="entry name" value="PROKAR_LIPOPROTEIN"/>
    <property type="match status" value="1"/>
</dbReference>